<reference evidence="2 3" key="1">
    <citation type="submission" date="2020-12" db="EMBL/GenBank/DDBJ databases">
        <title>Metabolic potential, ecology and presence of endohyphal bacteria is reflected in genomic diversity of Mucoromycotina.</title>
        <authorList>
            <person name="Muszewska A."/>
            <person name="Okrasinska A."/>
            <person name="Steczkiewicz K."/>
            <person name="Drgas O."/>
            <person name="Orlowska M."/>
            <person name="Perlinska-Lenart U."/>
            <person name="Aleksandrzak-Piekarczyk T."/>
            <person name="Szatraj K."/>
            <person name="Zielenkiewicz U."/>
            <person name="Pilsyk S."/>
            <person name="Malc E."/>
            <person name="Mieczkowski P."/>
            <person name="Kruszewska J.S."/>
            <person name="Biernat P."/>
            <person name="Pawlowska J."/>
        </authorList>
    </citation>
    <scope>NUCLEOTIDE SEQUENCE [LARGE SCALE GENOMIC DNA]</scope>
    <source>
        <strain evidence="2 3">CBS 142.35</strain>
    </source>
</reference>
<evidence type="ECO:0000256" key="1">
    <source>
        <dbReference type="SAM" id="MobiDB-lite"/>
    </source>
</evidence>
<organism evidence="2 3">
    <name type="scientific">Circinella minor</name>
    <dbReference type="NCBI Taxonomy" id="1195481"/>
    <lineage>
        <taxon>Eukaryota</taxon>
        <taxon>Fungi</taxon>
        <taxon>Fungi incertae sedis</taxon>
        <taxon>Mucoromycota</taxon>
        <taxon>Mucoromycotina</taxon>
        <taxon>Mucoromycetes</taxon>
        <taxon>Mucorales</taxon>
        <taxon>Lichtheimiaceae</taxon>
        <taxon>Circinella</taxon>
    </lineage>
</organism>
<proteinExistence type="predicted"/>
<feature type="region of interest" description="Disordered" evidence="1">
    <location>
        <begin position="94"/>
        <end position="122"/>
    </location>
</feature>
<feature type="non-terminal residue" evidence="2">
    <location>
        <position position="1"/>
    </location>
</feature>
<comment type="caution">
    <text evidence="2">The sequence shown here is derived from an EMBL/GenBank/DDBJ whole genome shotgun (WGS) entry which is preliminary data.</text>
</comment>
<gene>
    <name evidence="2" type="ORF">INT45_003619</name>
</gene>
<accession>A0A8H7QVY7</accession>
<dbReference type="Proteomes" id="UP000646827">
    <property type="component" value="Unassembled WGS sequence"/>
</dbReference>
<dbReference type="EMBL" id="JAEPRB010001982">
    <property type="protein sequence ID" value="KAG2199772.1"/>
    <property type="molecule type" value="Genomic_DNA"/>
</dbReference>
<dbReference type="AlphaFoldDB" id="A0A8H7QVY7"/>
<sequence>MSDTINNKILRCTKVIPYDNYQKTIKEFHHVTGEEWIHQNKRYGKGWSNEDNIDKYDGLERKRRKVDHQYYDGEGRKVIFNETFLCAHGGKKRIHSQRVPGDKTRPRQEKSKKVDCPAKLEAKRYEEDPDNVTLRFY</sequence>
<dbReference type="OrthoDB" id="10291384at2759"/>
<evidence type="ECO:0000313" key="2">
    <source>
        <dbReference type="EMBL" id="KAG2199772.1"/>
    </source>
</evidence>
<evidence type="ECO:0000313" key="3">
    <source>
        <dbReference type="Proteomes" id="UP000646827"/>
    </source>
</evidence>
<feature type="compositionally biased region" description="Basic and acidic residues" evidence="1">
    <location>
        <begin position="100"/>
        <end position="122"/>
    </location>
</feature>
<name>A0A8H7QVY7_9FUNG</name>
<protein>
    <submittedName>
        <fullName evidence="2">Uncharacterized protein</fullName>
    </submittedName>
</protein>
<keyword evidence="3" id="KW-1185">Reference proteome</keyword>